<dbReference type="GO" id="GO:0005886">
    <property type="term" value="C:plasma membrane"/>
    <property type="evidence" value="ECO:0007669"/>
    <property type="project" value="InterPro"/>
</dbReference>
<comment type="caution">
    <text evidence="6">The sequence shown here is derived from an EMBL/GenBank/DDBJ whole genome shotgun (WGS) entry which is preliminary data.</text>
</comment>
<accession>A0A504J0X4</accession>
<evidence type="ECO:0000256" key="1">
    <source>
        <dbReference type="ARBA" id="ARBA00004167"/>
    </source>
</evidence>
<dbReference type="Pfam" id="PF04357">
    <property type="entry name" value="TamB"/>
    <property type="match status" value="1"/>
</dbReference>
<reference evidence="6 7" key="1">
    <citation type="submission" date="2019-06" db="EMBL/GenBank/DDBJ databases">
        <authorList>
            <person name="Meng X."/>
        </authorList>
    </citation>
    <scope>NUCLEOTIDE SEQUENCE [LARGE SCALE GENOMIC DNA]</scope>
    <source>
        <strain evidence="6 7">M625</strain>
    </source>
</reference>
<dbReference type="Proteomes" id="UP000315540">
    <property type="component" value="Unassembled WGS sequence"/>
</dbReference>
<dbReference type="InterPro" id="IPR007452">
    <property type="entry name" value="TamB_C"/>
</dbReference>
<sequence length="1666" mass="188078">MNKGSISNIKRKWIKRLLIILGSLLLLFVCSILFIRSRWGQEIIVNHTINYLRETTKTDIDIKQLYITFDGNIYLEGLYIEDQAKDTLLYSNTLEASVAIIPLIKGESFHLKSLNWSGAKANIYRKNITKNYNFQFLIDAFANEDSTIATKENSTFQIQLGDFDLSNIQVRFKDEIAGIDTSIFLGNLETQVETFNLEEMYFEIDKLSLANVDVQYDQNKPSISEKQTEEGILPKIRINAVEFENLKTTYTIPEDQLFSKIYIKDMTVASPNFNPETQKVSLESFVLKDSKVDFKNLKENLKDTDTVLKNKSANLQWPDWKVTSGDLQIINSDFRIQLSKTTPKINEFDPNHIQLNDITLRINKALLDEEQAILHLDRCTFKERSGINLYQFQTDLKATRQSFLVKDLHVKINDSKLSGRAKASFNNIQSLLDTPKNTNISLEVPDIKLSAEDILYFQSSLRENQYLQSISKKDITGQLFLTGTLDDFTVKKTDIHWGNNTKLAIEGKVQNILNINSTNISLQTIYAQTKRNDLINFIDEKDLSISLPDSITISGKAKGFLTDIKGNIELTSSFGDIQLNGSYQNTNQIVFDTELNVDNLLLNKLLKNNKLGKVSFIAKAEGNSTSIKTLNATFITDIKKLEFNGYDFSSLTLDGKLNNGAGRIKGNYKDDNLNLKLNSEIELDSVSPKFDISMQVIGADLNSLGITKKIIKTQFDLETTFQGNTETFDFDATIDNATVVHVQEPYSIDPIRFISHSDSTSTRFKIDSSFLKGDFSTNSKLNSALIAIQNQLKQYISEEEVSENKTDSIVVDANFTFQGVPVLSEVFIPELKDSDTLFLKAMFDSSKQKLFASLRAPLITYQDGKIDSLLLRFDGNHTKLDFTLDWNSIQFAPLMINKTKINGKVKDKKLYLNFDCFDTNGSIAQIQSELNFQKDSIYIHINPESLLLDRTPWSIKKSNQIILSSDDIYFDDFEIRKNKQAIVIRSDKPEIQKKHVHFDFTSFDLASLTSFLNPEEILANGLVNGFITIEDPLQNIGVSANLKINQLSIANTSLGDLMLEASNKGGSTYNLNIGVKGKNLDMSIKGSYLAQKEGSNVDMSLNLDRLEMTLIEEFTKSSISNLSGNLSGNARIQGTLNNPDYKGTFHFNKAAFLVNMLNTTFFLPEESIRFDNQGIYLDQFTIRDPEKHTFIVDGSINTEEFTNPAFNLTVRADNFTLINANQENNELFYGTVNASTNLTVAGDLKIPKIKGNLKVSENSNFTLVIPESELEIKEREGVVLFVNRENPNTILTRVEENQSQIAKIKGFDIETDLSVGKGSLFKIVIDKRTRDYIQVRGIGDFVFGMEPNGRIQLSGRYDITDGQYKVSLYNLVKREFNIAPNSFIKWNGDPLDAEMDIKAIYKVETNPSPIMISNNTNQYSRDLDFLVFLNVEGELLEPEISFAMDLPEDQQAFSGGDIYGRVQQLNKQESELNKQVFSLLVFNRFSALSGSNGSNGGPASIARDNVNKVLSSQLNNFSDKLIGKTGLELDFELDSYNTNTTDGTTTQTDLEINAQKKLFNDRLIVRVGSSVNVEGTNQADEGTTPVIGNVSLQYLIDENGKYRLVAFRKNEFESVIDGQLIVTGIGFIFNKEFNKFRELWSDTAKEIESQTKKPMIKKKKTTKNKN</sequence>
<protein>
    <submittedName>
        <fullName evidence="6">Translocation/assembly module TamB</fullName>
    </submittedName>
</protein>
<keyword evidence="2" id="KW-0812">Transmembrane</keyword>
<organism evidence="6 7">
    <name type="scientific">Aquimarina algicola</name>
    <dbReference type="NCBI Taxonomy" id="2589995"/>
    <lineage>
        <taxon>Bacteria</taxon>
        <taxon>Pseudomonadati</taxon>
        <taxon>Bacteroidota</taxon>
        <taxon>Flavobacteriia</taxon>
        <taxon>Flavobacteriales</taxon>
        <taxon>Flavobacteriaceae</taxon>
        <taxon>Aquimarina</taxon>
    </lineage>
</organism>
<evidence type="ECO:0000259" key="5">
    <source>
        <dbReference type="Pfam" id="PF04357"/>
    </source>
</evidence>
<dbReference type="InterPro" id="IPR052894">
    <property type="entry name" value="AsmA-related"/>
</dbReference>
<gene>
    <name evidence="6" type="ORF">FHK87_16265</name>
</gene>
<evidence type="ECO:0000313" key="6">
    <source>
        <dbReference type="EMBL" id="TPN84486.1"/>
    </source>
</evidence>
<evidence type="ECO:0000256" key="4">
    <source>
        <dbReference type="ARBA" id="ARBA00023136"/>
    </source>
</evidence>
<keyword evidence="4" id="KW-0472">Membrane</keyword>
<proteinExistence type="predicted"/>
<dbReference type="GO" id="GO:0090313">
    <property type="term" value="P:regulation of protein targeting to membrane"/>
    <property type="evidence" value="ECO:0007669"/>
    <property type="project" value="TreeGrafter"/>
</dbReference>
<dbReference type="GO" id="GO:0009306">
    <property type="term" value="P:protein secretion"/>
    <property type="evidence" value="ECO:0007669"/>
    <property type="project" value="InterPro"/>
</dbReference>
<comment type="subcellular location">
    <subcellularLocation>
        <location evidence="1">Membrane</location>
        <topology evidence="1">Single-pass membrane protein</topology>
    </subcellularLocation>
</comment>
<feature type="domain" description="Translocation and assembly module TamB C-terminal" evidence="5">
    <location>
        <begin position="1179"/>
        <end position="1633"/>
    </location>
</feature>
<dbReference type="RefSeq" id="WP_140594821.1">
    <property type="nucleotide sequence ID" value="NZ_VFWZ01000005.1"/>
</dbReference>
<name>A0A504J0X4_9FLAO</name>
<keyword evidence="7" id="KW-1185">Reference proteome</keyword>
<dbReference type="OrthoDB" id="9811276at2"/>
<dbReference type="PANTHER" id="PTHR30441">
    <property type="entry name" value="DUF748 DOMAIN-CONTAINING PROTEIN"/>
    <property type="match status" value="1"/>
</dbReference>
<evidence type="ECO:0000256" key="3">
    <source>
        <dbReference type="ARBA" id="ARBA00022989"/>
    </source>
</evidence>
<evidence type="ECO:0000313" key="7">
    <source>
        <dbReference type="Proteomes" id="UP000315540"/>
    </source>
</evidence>
<evidence type="ECO:0000256" key="2">
    <source>
        <dbReference type="ARBA" id="ARBA00022692"/>
    </source>
</evidence>
<keyword evidence="3" id="KW-1133">Transmembrane helix</keyword>
<dbReference type="EMBL" id="VFWZ01000005">
    <property type="protein sequence ID" value="TPN84486.1"/>
    <property type="molecule type" value="Genomic_DNA"/>
</dbReference>
<dbReference type="PANTHER" id="PTHR30441:SF8">
    <property type="entry name" value="DUF748 DOMAIN-CONTAINING PROTEIN"/>
    <property type="match status" value="1"/>
</dbReference>